<dbReference type="InterPro" id="IPR001523">
    <property type="entry name" value="Paired_dom"/>
</dbReference>
<accession>A0A8H9C9G3</accession>
<dbReference type="KEGG" id="mind:mvi_51770"/>
<dbReference type="InterPro" id="IPR009057">
    <property type="entry name" value="Homeodomain-like_sf"/>
</dbReference>
<feature type="domain" description="Paired" evidence="2">
    <location>
        <begin position="1"/>
        <end position="109"/>
    </location>
</feature>
<dbReference type="Pfam" id="PF13384">
    <property type="entry name" value="HTH_23"/>
    <property type="match status" value="1"/>
</dbReference>
<reference evidence="3" key="1">
    <citation type="submission" date="2020-11" db="EMBL/GenBank/DDBJ databases">
        <title>Complete genome sequence of a novel pathogenic Methylobacterium strain isolated from rice in Vietnam.</title>
        <authorList>
            <person name="Lai K."/>
            <person name="Okazaki S."/>
            <person name="Higashi K."/>
            <person name="Mori H."/>
            <person name="Toyoda A."/>
            <person name="Kurokawa K."/>
        </authorList>
    </citation>
    <scope>NUCLEOTIDE SEQUENCE</scope>
    <source>
        <strain evidence="3">VL1</strain>
    </source>
</reference>
<dbReference type="Gene3D" id="1.10.10.10">
    <property type="entry name" value="Winged helix-like DNA-binding domain superfamily/Winged helix DNA-binding domain"/>
    <property type="match status" value="1"/>
</dbReference>
<dbReference type="EMBL" id="AP024145">
    <property type="protein sequence ID" value="BCM86716.1"/>
    <property type="molecule type" value="Genomic_DNA"/>
</dbReference>
<evidence type="ECO:0000259" key="2">
    <source>
        <dbReference type="PROSITE" id="PS51057"/>
    </source>
</evidence>
<evidence type="ECO:0000256" key="1">
    <source>
        <dbReference type="ARBA" id="ARBA00022724"/>
    </source>
</evidence>
<name>A0A8H9C9G3_9HYPH</name>
<keyword evidence="1" id="KW-0563">Paired box</keyword>
<dbReference type="GO" id="GO:0006355">
    <property type="term" value="P:regulation of DNA-templated transcription"/>
    <property type="evidence" value="ECO:0007669"/>
    <property type="project" value="InterPro"/>
</dbReference>
<dbReference type="SUPFAM" id="SSF46689">
    <property type="entry name" value="Homeodomain-like"/>
    <property type="match status" value="1"/>
</dbReference>
<organism evidence="3 4">
    <name type="scientific">Methylobacterium indicum</name>
    <dbReference type="NCBI Taxonomy" id="1775910"/>
    <lineage>
        <taxon>Bacteria</taxon>
        <taxon>Pseudomonadati</taxon>
        <taxon>Pseudomonadota</taxon>
        <taxon>Alphaproteobacteria</taxon>
        <taxon>Hyphomicrobiales</taxon>
        <taxon>Methylobacteriaceae</taxon>
        <taxon>Methylobacterium</taxon>
    </lineage>
</organism>
<dbReference type="PROSITE" id="PS51057">
    <property type="entry name" value="PAIRED_2"/>
    <property type="match status" value="1"/>
</dbReference>
<dbReference type="AlphaFoldDB" id="A0A8H9C9G3"/>
<proteinExistence type="predicted"/>
<gene>
    <name evidence="3" type="ORF">mvi_51770</name>
</gene>
<protein>
    <recommendedName>
        <fullName evidence="2">Paired domain-containing protein</fullName>
    </recommendedName>
</protein>
<dbReference type="GO" id="GO:0003677">
    <property type="term" value="F:DNA binding"/>
    <property type="evidence" value="ECO:0007669"/>
    <property type="project" value="InterPro"/>
</dbReference>
<dbReference type="InterPro" id="IPR036388">
    <property type="entry name" value="WH-like_DNA-bd_sf"/>
</dbReference>
<sequence length="127" mass="14017">MISPLSVDRRERVVSAVLAGASCRQAGERFGVSAASVSRWHARHLQNGHVRPKPMGGDQRSRVIEAHAPRILRLCEERGNIVLAELRDALAEQGVTTSTSSLSRFLARHRITRKRGLCTLPSRTGRT</sequence>
<dbReference type="Proteomes" id="UP000663508">
    <property type="component" value="Chromosome"/>
</dbReference>
<evidence type="ECO:0000313" key="3">
    <source>
        <dbReference type="EMBL" id="BCM86716.1"/>
    </source>
</evidence>
<dbReference type="SMART" id="SM00351">
    <property type="entry name" value="PAX"/>
    <property type="match status" value="1"/>
</dbReference>
<evidence type="ECO:0000313" key="4">
    <source>
        <dbReference type="Proteomes" id="UP000663508"/>
    </source>
</evidence>